<keyword evidence="1" id="KW-0732">Signal</keyword>
<protein>
    <submittedName>
        <fullName evidence="2">Uncharacterized protein</fullName>
    </submittedName>
</protein>
<organism evidence="2 3">
    <name type="scientific">Gemmatimonas aurantiaca</name>
    <dbReference type="NCBI Taxonomy" id="173480"/>
    <lineage>
        <taxon>Bacteria</taxon>
        <taxon>Pseudomonadati</taxon>
        <taxon>Gemmatimonadota</taxon>
        <taxon>Gemmatimonadia</taxon>
        <taxon>Gemmatimonadales</taxon>
        <taxon>Gemmatimonadaceae</taxon>
        <taxon>Gemmatimonas</taxon>
    </lineage>
</organism>
<gene>
    <name evidence="2" type="ORF">DGD08_17515</name>
</gene>
<feature type="chain" id="PRO_5017723180" evidence="1">
    <location>
        <begin position="38"/>
        <end position="424"/>
    </location>
</feature>
<proteinExistence type="predicted"/>
<feature type="signal peptide" evidence="1">
    <location>
        <begin position="1"/>
        <end position="37"/>
    </location>
</feature>
<dbReference type="Proteomes" id="UP000264071">
    <property type="component" value="Unassembled WGS sequence"/>
</dbReference>
<evidence type="ECO:0000313" key="3">
    <source>
        <dbReference type="Proteomes" id="UP000264071"/>
    </source>
</evidence>
<dbReference type="AlphaFoldDB" id="A0A3D4VE55"/>
<reference evidence="2 3" key="1">
    <citation type="journal article" date="2018" name="Nat. Biotechnol.">
        <title>A standardized bacterial taxonomy based on genome phylogeny substantially revises the tree of life.</title>
        <authorList>
            <person name="Parks D.H."/>
            <person name="Chuvochina M."/>
            <person name="Waite D.W."/>
            <person name="Rinke C."/>
            <person name="Skarshewski A."/>
            <person name="Chaumeil P.A."/>
            <person name="Hugenholtz P."/>
        </authorList>
    </citation>
    <scope>NUCLEOTIDE SEQUENCE [LARGE SCALE GENOMIC DNA]</scope>
    <source>
        <strain evidence="2">UBA8844</strain>
    </source>
</reference>
<dbReference type="InterPro" id="IPR006311">
    <property type="entry name" value="TAT_signal"/>
</dbReference>
<comment type="caution">
    <text evidence="2">The sequence shown here is derived from an EMBL/GenBank/DDBJ whole genome shotgun (WGS) entry which is preliminary data.</text>
</comment>
<dbReference type="PROSITE" id="PS51318">
    <property type="entry name" value="TAT"/>
    <property type="match status" value="1"/>
</dbReference>
<evidence type="ECO:0000313" key="2">
    <source>
        <dbReference type="EMBL" id="HCT59002.1"/>
    </source>
</evidence>
<evidence type="ECO:0000256" key="1">
    <source>
        <dbReference type="SAM" id="SignalP"/>
    </source>
</evidence>
<dbReference type="EMBL" id="DPIY01000012">
    <property type="protein sequence ID" value="HCT59002.1"/>
    <property type="molecule type" value="Genomic_DNA"/>
</dbReference>
<name>A0A3D4VE55_9BACT</name>
<accession>A0A3D4VE55</accession>
<sequence>MTPTPSIAASMRPLRRTALRATALMAAGLAVPALASAQDRLIGTGVLAVGGTADVVSFSGVGYQQPGAMGRDSIRLKRIDQFSVPVSLALPIGTAWTFDVQSAFTYSRLTYSPKALAATTEQTATLYGPTDVRVRATGRLLGDAVILTLGANAPTGQTELGSSDLMVLRAIAAPALGLGAPPVGAGPSGTAGLVLAKQVLGWAVAIGGSYEMRGTYQPIAAITAGAPSTDFQPGDVIRGSVGLDRLIGGHRFSVTGAVDLYSDDVLRNGGLPETAPALSTIKLGPIITTDAQIQFAVPRVREFVLWGVNRFRTRYEKDGVQVAGTSGNYFDGGLRTSIPMSAKTDLLLTGEGRMHSGLAINQGLATSGVISGGGTIGLIRRAGALTFQPYLRGQGGQLRPRLAGTAPRTGFFGASAGLVIVTRF</sequence>